<organism evidence="3 4">
    <name type="scientific">Saccharopolyspora gloriosae</name>
    <dbReference type="NCBI Taxonomy" id="455344"/>
    <lineage>
        <taxon>Bacteria</taxon>
        <taxon>Bacillati</taxon>
        <taxon>Actinomycetota</taxon>
        <taxon>Actinomycetes</taxon>
        <taxon>Pseudonocardiales</taxon>
        <taxon>Pseudonocardiaceae</taxon>
        <taxon>Saccharopolyspora</taxon>
    </lineage>
</organism>
<dbReference type="Pfam" id="PF01381">
    <property type="entry name" value="HTH_3"/>
    <property type="match status" value="1"/>
</dbReference>
<dbReference type="AlphaFoldDB" id="A0A840N4U5"/>
<gene>
    <name evidence="3" type="ORF">BJ969_000104</name>
</gene>
<dbReference type="InterPro" id="IPR001387">
    <property type="entry name" value="Cro/C1-type_HTH"/>
</dbReference>
<dbReference type="PROSITE" id="PS50943">
    <property type="entry name" value="HTH_CROC1"/>
    <property type="match status" value="1"/>
</dbReference>
<dbReference type="GO" id="GO:0003677">
    <property type="term" value="F:DNA binding"/>
    <property type="evidence" value="ECO:0007669"/>
    <property type="project" value="InterPro"/>
</dbReference>
<keyword evidence="4" id="KW-1185">Reference proteome</keyword>
<evidence type="ECO:0000256" key="1">
    <source>
        <dbReference type="SAM" id="Coils"/>
    </source>
</evidence>
<evidence type="ECO:0000313" key="4">
    <source>
        <dbReference type="Proteomes" id="UP000580474"/>
    </source>
</evidence>
<keyword evidence="1" id="KW-0175">Coiled coil</keyword>
<sequence>MGKHWDAVATAINTRLAELDLTQRELAERSGVSTATLRQLQNNYEPRRRSPRTLAAISEGLRWPADHLAQVLEGEVSREDTGTLRSDVARLSHELTDARTEIDDLRAEVRQLGTKLSDIEARDAR</sequence>
<comment type="caution">
    <text evidence="3">The sequence shown here is derived from an EMBL/GenBank/DDBJ whole genome shotgun (WGS) entry which is preliminary data.</text>
</comment>
<dbReference type="Gene3D" id="1.10.260.40">
    <property type="entry name" value="lambda repressor-like DNA-binding domains"/>
    <property type="match status" value="1"/>
</dbReference>
<evidence type="ECO:0000313" key="3">
    <source>
        <dbReference type="EMBL" id="MBB5067016.1"/>
    </source>
</evidence>
<dbReference type="SUPFAM" id="SSF47413">
    <property type="entry name" value="lambda repressor-like DNA-binding domains"/>
    <property type="match status" value="1"/>
</dbReference>
<dbReference type="RefSeq" id="WP_184476185.1">
    <property type="nucleotide sequence ID" value="NZ_JACHIV010000001.1"/>
</dbReference>
<dbReference type="InterPro" id="IPR010982">
    <property type="entry name" value="Lambda_DNA-bd_dom_sf"/>
</dbReference>
<protein>
    <submittedName>
        <fullName evidence="3">Transcriptional regulator with XRE-family HTH domain</fullName>
    </submittedName>
</protein>
<name>A0A840N4U5_9PSEU</name>
<evidence type="ECO:0000259" key="2">
    <source>
        <dbReference type="PROSITE" id="PS50943"/>
    </source>
</evidence>
<accession>A0A840N4U5</accession>
<reference evidence="3 4" key="1">
    <citation type="submission" date="2020-08" db="EMBL/GenBank/DDBJ databases">
        <title>Sequencing the genomes of 1000 actinobacteria strains.</title>
        <authorList>
            <person name="Klenk H.-P."/>
        </authorList>
    </citation>
    <scope>NUCLEOTIDE SEQUENCE [LARGE SCALE GENOMIC DNA]</scope>
    <source>
        <strain evidence="3 4">DSM 45582</strain>
    </source>
</reference>
<dbReference type="EMBL" id="JACHIV010000001">
    <property type="protein sequence ID" value="MBB5067016.1"/>
    <property type="molecule type" value="Genomic_DNA"/>
</dbReference>
<feature type="coiled-coil region" evidence="1">
    <location>
        <begin position="88"/>
        <end position="122"/>
    </location>
</feature>
<dbReference type="Proteomes" id="UP000580474">
    <property type="component" value="Unassembled WGS sequence"/>
</dbReference>
<feature type="domain" description="HTH cro/C1-type" evidence="2">
    <location>
        <begin position="12"/>
        <end position="68"/>
    </location>
</feature>
<proteinExistence type="predicted"/>
<dbReference type="CDD" id="cd00093">
    <property type="entry name" value="HTH_XRE"/>
    <property type="match status" value="1"/>
</dbReference>